<keyword evidence="3" id="KW-1185">Reference proteome</keyword>
<evidence type="ECO:0000313" key="2">
    <source>
        <dbReference type="EMBL" id="GAA4446805.1"/>
    </source>
</evidence>
<name>A0ABP8MA41_9BACT</name>
<comment type="caution">
    <text evidence="2">The sequence shown here is derived from an EMBL/GenBank/DDBJ whole genome shotgun (WGS) entry which is preliminary data.</text>
</comment>
<proteinExistence type="predicted"/>
<sequence>MLIKMTFRLLLRRPVPTLQIVLSILLTVFLSGGSAFARNADDIVKVLAIGNSFSEDAIENNLFDLAREKGIKMVVGNLYIGGAPLTLHVKNTRENNSVYAYRKTSVDGTRSATPRVSIERALADEDWDYISFQQASPLSGQLTTVTESLPELLDYVKARSRNPDVKFVYHQTWAYSAHSPHAGFANYEKSQEKMYQAIVNVSKEVAKMDGIDRVIPAGTAIQNARTSFIGDNFDRDGYHLRMPLGRYVAACTWFEKLFGIPVTGMKYKPEGVSEKEKSVAQSAAHFAVENPYTVTGLTRFQKAPKGVRHPEAILVDFGGTLHAGPWNPVTSPLEGKTYVLNDSLGRTTRVHLEMTARFNGKTGGGTAASQTPYALPGNVTASAYFGNAKKAVGGGAITESGFRLTGLRRKGQYDIVLFASKMGDSLGVQDTRVVCRGKNEQQGSLNATDNISGLIVFSGAQPAADGTLTFTVTAGPANTNPDGFYYLSALRLKTKK</sequence>
<dbReference type="Proteomes" id="UP001501508">
    <property type="component" value="Unassembled WGS sequence"/>
</dbReference>
<evidence type="ECO:0000313" key="3">
    <source>
        <dbReference type="Proteomes" id="UP001501508"/>
    </source>
</evidence>
<dbReference type="Gene3D" id="3.40.50.1110">
    <property type="entry name" value="SGNH hydrolase"/>
    <property type="match status" value="1"/>
</dbReference>
<organism evidence="2 3">
    <name type="scientific">Ravibacter arvi</name>
    <dbReference type="NCBI Taxonomy" id="2051041"/>
    <lineage>
        <taxon>Bacteria</taxon>
        <taxon>Pseudomonadati</taxon>
        <taxon>Bacteroidota</taxon>
        <taxon>Cytophagia</taxon>
        <taxon>Cytophagales</taxon>
        <taxon>Spirosomataceae</taxon>
        <taxon>Ravibacter</taxon>
    </lineage>
</organism>
<accession>A0ABP8MA41</accession>
<feature type="domain" description="DUF4886" evidence="1">
    <location>
        <begin position="45"/>
        <end position="286"/>
    </location>
</feature>
<dbReference type="Pfam" id="PF16227">
    <property type="entry name" value="DUF4886"/>
    <property type="match status" value="1"/>
</dbReference>
<dbReference type="InterPro" id="IPR032616">
    <property type="entry name" value="DUF4886"/>
</dbReference>
<dbReference type="EMBL" id="BAABEY010000036">
    <property type="protein sequence ID" value="GAA4446805.1"/>
    <property type="molecule type" value="Genomic_DNA"/>
</dbReference>
<dbReference type="InterPro" id="IPR036514">
    <property type="entry name" value="SGNH_hydro_sf"/>
</dbReference>
<evidence type="ECO:0000259" key="1">
    <source>
        <dbReference type="Pfam" id="PF16227"/>
    </source>
</evidence>
<gene>
    <name evidence="2" type="ORF">GCM10023091_40680</name>
</gene>
<protein>
    <recommendedName>
        <fullName evidence="1">DUF4886 domain-containing protein</fullName>
    </recommendedName>
</protein>
<reference evidence="3" key="1">
    <citation type="journal article" date="2019" name="Int. J. Syst. Evol. Microbiol.">
        <title>The Global Catalogue of Microorganisms (GCM) 10K type strain sequencing project: providing services to taxonomists for standard genome sequencing and annotation.</title>
        <authorList>
            <consortium name="The Broad Institute Genomics Platform"/>
            <consortium name="The Broad Institute Genome Sequencing Center for Infectious Disease"/>
            <person name="Wu L."/>
            <person name="Ma J."/>
        </authorList>
    </citation>
    <scope>NUCLEOTIDE SEQUENCE [LARGE SCALE GENOMIC DNA]</scope>
    <source>
        <strain evidence="3">JCM 31920</strain>
    </source>
</reference>